<feature type="non-terminal residue" evidence="1">
    <location>
        <position position="38"/>
    </location>
</feature>
<dbReference type="AlphaFoldDB" id="X1MIY6"/>
<evidence type="ECO:0000313" key="1">
    <source>
        <dbReference type="EMBL" id="GAI06339.1"/>
    </source>
</evidence>
<dbReference type="EMBL" id="BARV01003390">
    <property type="protein sequence ID" value="GAI06339.1"/>
    <property type="molecule type" value="Genomic_DNA"/>
</dbReference>
<organism evidence="1">
    <name type="scientific">marine sediment metagenome</name>
    <dbReference type="NCBI Taxonomy" id="412755"/>
    <lineage>
        <taxon>unclassified sequences</taxon>
        <taxon>metagenomes</taxon>
        <taxon>ecological metagenomes</taxon>
    </lineage>
</organism>
<name>X1MIY6_9ZZZZ</name>
<accession>X1MIY6</accession>
<comment type="caution">
    <text evidence="1">The sequence shown here is derived from an EMBL/GenBank/DDBJ whole genome shotgun (WGS) entry which is preliminary data.</text>
</comment>
<gene>
    <name evidence="1" type="ORF">S06H3_08134</name>
</gene>
<proteinExistence type="predicted"/>
<sequence>MKGGEKTHNVVCCEEEKSPERSGDFSFYIKRFFNLDYF</sequence>
<protein>
    <submittedName>
        <fullName evidence="1">Uncharacterized protein</fullName>
    </submittedName>
</protein>
<reference evidence="1" key="1">
    <citation type="journal article" date="2014" name="Front. Microbiol.">
        <title>High frequency of phylogenetically diverse reductive dehalogenase-homologous genes in deep subseafloor sedimentary metagenomes.</title>
        <authorList>
            <person name="Kawai M."/>
            <person name="Futagami T."/>
            <person name="Toyoda A."/>
            <person name="Takaki Y."/>
            <person name="Nishi S."/>
            <person name="Hori S."/>
            <person name="Arai W."/>
            <person name="Tsubouchi T."/>
            <person name="Morono Y."/>
            <person name="Uchiyama I."/>
            <person name="Ito T."/>
            <person name="Fujiyama A."/>
            <person name="Inagaki F."/>
            <person name="Takami H."/>
        </authorList>
    </citation>
    <scope>NUCLEOTIDE SEQUENCE</scope>
    <source>
        <strain evidence="1">Expedition CK06-06</strain>
    </source>
</reference>